<evidence type="ECO:0000256" key="9">
    <source>
        <dbReference type="ARBA" id="ARBA00043670"/>
    </source>
</evidence>
<dbReference type="GO" id="GO:0005576">
    <property type="term" value="C:extracellular region"/>
    <property type="evidence" value="ECO:0007669"/>
    <property type="project" value="UniProtKB-SubCell"/>
</dbReference>
<dbReference type="PIRSF" id="PIRSF000894">
    <property type="entry name" value="Acid_phosphatase"/>
    <property type="match status" value="1"/>
</dbReference>
<comment type="catalytic activity">
    <reaction evidence="13">
        <text>1D-myo-inositol hexakisphosphate + H2O = 1D-myo-inositol 1,2,4,5,6-pentakisphosphate + phosphate</text>
        <dbReference type="Rhea" id="RHEA:16989"/>
        <dbReference type="ChEBI" id="CHEBI:15377"/>
        <dbReference type="ChEBI" id="CHEBI:43474"/>
        <dbReference type="ChEBI" id="CHEBI:57798"/>
        <dbReference type="ChEBI" id="CHEBI:58130"/>
        <dbReference type="EC" id="3.1.3.8"/>
    </reaction>
    <physiologicalReaction direction="left-to-right" evidence="13">
        <dbReference type="Rhea" id="RHEA:16990"/>
    </physiologicalReaction>
</comment>
<evidence type="ECO:0000313" key="17">
    <source>
        <dbReference type="EMBL" id="KZT12295.1"/>
    </source>
</evidence>
<reference evidence="17 18" key="1">
    <citation type="journal article" date="2016" name="Mol. Biol. Evol.">
        <title>Comparative Genomics of Early-Diverging Mushroom-Forming Fungi Provides Insights into the Origins of Lignocellulose Decay Capabilities.</title>
        <authorList>
            <person name="Nagy L.G."/>
            <person name="Riley R."/>
            <person name="Tritt A."/>
            <person name="Adam C."/>
            <person name="Daum C."/>
            <person name="Floudas D."/>
            <person name="Sun H."/>
            <person name="Yadav J.S."/>
            <person name="Pangilinan J."/>
            <person name="Larsson K.H."/>
            <person name="Matsuura K."/>
            <person name="Barry K."/>
            <person name="Labutti K."/>
            <person name="Kuo R."/>
            <person name="Ohm R.A."/>
            <person name="Bhattacharya S.S."/>
            <person name="Shirouzu T."/>
            <person name="Yoshinaga Y."/>
            <person name="Martin F.M."/>
            <person name="Grigoriev I.V."/>
            <person name="Hibbett D.S."/>
        </authorList>
    </citation>
    <scope>NUCLEOTIDE SEQUENCE [LARGE SCALE GENOMIC DNA]</scope>
    <source>
        <strain evidence="17 18">93-53</strain>
    </source>
</reference>
<evidence type="ECO:0000256" key="10">
    <source>
        <dbReference type="ARBA" id="ARBA00043675"/>
    </source>
</evidence>
<dbReference type="EMBL" id="KV427606">
    <property type="protein sequence ID" value="KZT12295.1"/>
    <property type="molecule type" value="Genomic_DNA"/>
</dbReference>
<protein>
    <recommendedName>
        <fullName evidence="14">Phytase A</fullName>
    </recommendedName>
    <alternativeName>
        <fullName evidence="15">Histidine acid phosphatase phyA</fullName>
    </alternativeName>
    <alternativeName>
        <fullName evidence="8">Myo-inositol hexakisphosphate phosphohydrolase A</fullName>
    </alternativeName>
    <alternativeName>
        <fullName evidence="7">Myo-inositol-hexaphosphate 3-phosphohydrolase A</fullName>
    </alternativeName>
</protein>
<keyword evidence="5 16" id="KW-1015">Disulfide bond</keyword>
<comment type="catalytic activity">
    <reaction evidence="11">
        <text>1D-myo-inositol 1,2,6-trisphosphate + H2O = 1D-myo-inositol 1,2-bisphosphate + phosphate</text>
        <dbReference type="Rhea" id="RHEA:77131"/>
        <dbReference type="ChEBI" id="CHEBI:15377"/>
        <dbReference type="ChEBI" id="CHEBI:43474"/>
        <dbReference type="ChEBI" id="CHEBI:195537"/>
        <dbReference type="ChEBI" id="CHEBI:195539"/>
    </reaction>
    <physiologicalReaction direction="left-to-right" evidence="11">
        <dbReference type="Rhea" id="RHEA:77132"/>
    </physiologicalReaction>
</comment>
<dbReference type="InterPro" id="IPR000560">
    <property type="entry name" value="His_Pase_clade-2"/>
</dbReference>
<sequence>MWGQYSPYYPANEYSSPPSSCNITQLQRHGARYPAHEDAPTYRDAVDKLTSVTRYHDERLDFLEDYEYNLDEDVLVPLGMRQSWESGYEAFARYGEVIKKEKTIFLRASDSQRVVDSAVNWTKGFAAASQSEMAPKIEQLLSEKVNNTLNNDCPASSDGVAEMNTWLKQFAPPIAKRLNTAAPGANLTDEDVFGLMALCPFESIAMAHADAESKKKTKARSKFCALFNDDEWAAFEYHGDVEKYYKTGPGNKLGPVQGVGYVNELIARLTGTTVRDHTTHNASLPFPLDRTLYADFSHENDMVAVYAAMGLFDARDARAPDPRRMPSDGDDGADGRRVWRASRMVPFSARMVVERLECASDQEGGREAGTCVRVLVNDALQPLGFCGAEEGERICTLDAFVKSQEYARGEGQQDFKKCYK</sequence>
<keyword evidence="4" id="KW-0378">Hydrolase</keyword>
<dbReference type="CDD" id="cd07061">
    <property type="entry name" value="HP_HAP_like"/>
    <property type="match status" value="1"/>
</dbReference>
<evidence type="ECO:0000256" key="7">
    <source>
        <dbReference type="ARBA" id="ARBA00041857"/>
    </source>
</evidence>
<name>A0A165HWV8_9APHY</name>
<dbReference type="RefSeq" id="XP_040769943.1">
    <property type="nucleotide sequence ID" value="XM_040910476.1"/>
</dbReference>
<evidence type="ECO:0000256" key="4">
    <source>
        <dbReference type="ARBA" id="ARBA00022801"/>
    </source>
</evidence>
<evidence type="ECO:0000256" key="15">
    <source>
        <dbReference type="ARBA" id="ARBA00044262"/>
    </source>
</evidence>
<keyword evidence="3" id="KW-0964">Secreted</keyword>
<feature type="disulfide bond" evidence="16">
    <location>
        <begin position="21"/>
        <end position="358"/>
    </location>
</feature>
<evidence type="ECO:0000256" key="14">
    <source>
        <dbReference type="ARBA" id="ARBA00044106"/>
    </source>
</evidence>
<evidence type="ECO:0000256" key="8">
    <source>
        <dbReference type="ARBA" id="ARBA00042300"/>
    </source>
</evidence>
<dbReference type="PANTHER" id="PTHR20963:SF24">
    <property type="entry name" value="3-PHYTASE B"/>
    <property type="match status" value="1"/>
</dbReference>
<dbReference type="GeneID" id="63827505"/>
<dbReference type="InterPro" id="IPR016274">
    <property type="entry name" value="Histidine_acid_Pase_euk"/>
</dbReference>
<evidence type="ECO:0000256" key="13">
    <source>
        <dbReference type="ARBA" id="ARBA00043788"/>
    </source>
</evidence>
<evidence type="ECO:0000256" key="1">
    <source>
        <dbReference type="ARBA" id="ARBA00004613"/>
    </source>
</evidence>
<evidence type="ECO:0000256" key="2">
    <source>
        <dbReference type="ARBA" id="ARBA00011245"/>
    </source>
</evidence>
<gene>
    <name evidence="17" type="ORF">LAESUDRAFT_734051</name>
</gene>
<dbReference type="InterPro" id="IPR029033">
    <property type="entry name" value="His_PPase_superfam"/>
</dbReference>
<dbReference type="Proteomes" id="UP000076871">
    <property type="component" value="Unassembled WGS sequence"/>
</dbReference>
<dbReference type="Gene3D" id="3.40.50.1240">
    <property type="entry name" value="Phosphoglycerate mutase-like"/>
    <property type="match status" value="1"/>
</dbReference>
<proteinExistence type="predicted"/>
<comment type="catalytic activity">
    <reaction evidence="12">
        <text>1D-myo-inositol 1,2,4,5,6-pentakisphosphate + H2O = 1D-myo-inositol 1,2,5,6-tetrakisphosphate + phosphate</text>
        <dbReference type="Rhea" id="RHEA:77115"/>
        <dbReference type="ChEBI" id="CHEBI:15377"/>
        <dbReference type="ChEBI" id="CHEBI:43474"/>
        <dbReference type="ChEBI" id="CHEBI:57798"/>
        <dbReference type="ChEBI" id="CHEBI:195535"/>
    </reaction>
    <physiologicalReaction direction="left-to-right" evidence="12">
        <dbReference type="Rhea" id="RHEA:77116"/>
    </physiologicalReaction>
</comment>
<dbReference type="GO" id="GO:0003993">
    <property type="term" value="F:acid phosphatase activity"/>
    <property type="evidence" value="ECO:0007669"/>
    <property type="project" value="TreeGrafter"/>
</dbReference>
<comment type="catalytic activity">
    <reaction evidence="10">
        <text>1D-myo-inositol 1,2-bisphosphate + H2O = 1D-myo-inositol 2-phosphate + phosphate</text>
        <dbReference type="Rhea" id="RHEA:77135"/>
        <dbReference type="ChEBI" id="CHEBI:15377"/>
        <dbReference type="ChEBI" id="CHEBI:43474"/>
        <dbReference type="ChEBI" id="CHEBI:84142"/>
        <dbReference type="ChEBI" id="CHEBI:195539"/>
    </reaction>
    <physiologicalReaction direction="left-to-right" evidence="10">
        <dbReference type="Rhea" id="RHEA:77136"/>
    </physiologicalReaction>
</comment>
<evidence type="ECO:0000256" key="11">
    <source>
        <dbReference type="ARBA" id="ARBA00043721"/>
    </source>
</evidence>
<comment type="subcellular location">
    <subcellularLocation>
        <location evidence="1">Secreted</location>
    </subcellularLocation>
</comment>
<evidence type="ECO:0000256" key="6">
    <source>
        <dbReference type="ARBA" id="ARBA00023180"/>
    </source>
</evidence>
<dbReference type="STRING" id="1314785.A0A165HWV8"/>
<evidence type="ECO:0000256" key="3">
    <source>
        <dbReference type="ARBA" id="ARBA00022525"/>
    </source>
</evidence>
<keyword evidence="18" id="KW-1185">Reference proteome</keyword>
<dbReference type="OrthoDB" id="6509975at2759"/>
<keyword evidence="6" id="KW-0325">Glycoprotein</keyword>
<dbReference type="Pfam" id="PF00328">
    <property type="entry name" value="His_Phos_2"/>
    <property type="match status" value="1"/>
</dbReference>
<dbReference type="PANTHER" id="PTHR20963">
    <property type="entry name" value="MULTIPLE INOSITOL POLYPHOSPHATE PHOSPHATASE-RELATED"/>
    <property type="match status" value="1"/>
</dbReference>
<accession>A0A165HWV8</accession>
<evidence type="ECO:0000256" key="5">
    <source>
        <dbReference type="ARBA" id="ARBA00023157"/>
    </source>
</evidence>
<evidence type="ECO:0000313" key="18">
    <source>
        <dbReference type="Proteomes" id="UP000076871"/>
    </source>
</evidence>
<comment type="catalytic activity">
    <reaction evidence="9">
        <text>1D-myo-inositol 1,2,5,6-tetrakisphosphate + H2O = 1D-myo-inositol 1,2,6-trisphosphate + phosphate</text>
        <dbReference type="Rhea" id="RHEA:77119"/>
        <dbReference type="ChEBI" id="CHEBI:15377"/>
        <dbReference type="ChEBI" id="CHEBI:43474"/>
        <dbReference type="ChEBI" id="CHEBI:195535"/>
        <dbReference type="ChEBI" id="CHEBI:195537"/>
    </reaction>
    <physiologicalReaction direction="left-to-right" evidence="9">
        <dbReference type="Rhea" id="RHEA:77120"/>
    </physiologicalReaction>
</comment>
<comment type="subunit">
    <text evidence="2">Monomer.</text>
</comment>
<dbReference type="InParanoid" id="A0A165HWV8"/>
<dbReference type="GO" id="GO:0016158">
    <property type="term" value="F:inositol hexakisphosphate 3-phosphatase activity"/>
    <property type="evidence" value="ECO:0007669"/>
    <property type="project" value="UniProtKB-EC"/>
</dbReference>
<feature type="disulfide bond" evidence="16">
    <location>
        <begin position="386"/>
        <end position="395"/>
    </location>
</feature>
<evidence type="ECO:0000256" key="16">
    <source>
        <dbReference type="PIRSR" id="PIRSR000894-2"/>
    </source>
</evidence>
<feature type="disulfide bond" evidence="16">
    <location>
        <begin position="199"/>
        <end position="224"/>
    </location>
</feature>
<dbReference type="AlphaFoldDB" id="A0A165HWV8"/>
<evidence type="ECO:0000256" key="12">
    <source>
        <dbReference type="ARBA" id="ARBA00043748"/>
    </source>
</evidence>
<organism evidence="17 18">
    <name type="scientific">Laetiporus sulphureus 93-53</name>
    <dbReference type="NCBI Taxonomy" id="1314785"/>
    <lineage>
        <taxon>Eukaryota</taxon>
        <taxon>Fungi</taxon>
        <taxon>Dikarya</taxon>
        <taxon>Basidiomycota</taxon>
        <taxon>Agaricomycotina</taxon>
        <taxon>Agaricomycetes</taxon>
        <taxon>Polyporales</taxon>
        <taxon>Laetiporus</taxon>
    </lineage>
</organism>
<dbReference type="SUPFAM" id="SSF53254">
    <property type="entry name" value="Phosphoglycerate mutase-like"/>
    <property type="match status" value="1"/>
</dbReference>